<dbReference type="EMBL" id="CP019697">
    <property type="protein sequence ID" value="AQS50539.1"/>
    <property type="molecule type" value="Genomic_DNA"/>
</dbReference>
<proteinExistence type="predicted"/>
<dbReference type="Proteomes" id="UP000189369">
    <property type="component" value="Chromosome"/>
</dbReference>
<reference evidence="1 2" key="1">
    <citation type="submission" date="2017-01" db="EMBL/GenBank/DDBJ databases">
        <title>Complete Genome Sequence of Paenalcaligenes hominis, Isolated from a paraplegic Patient with neurogenic bladder.</title>
        <authorList>
            <person name="Mukhopadhyay R."/>
            <person name="Joaquin J."/>
            <person name="Hogue R."/>
            <person name="Kilaru A."/>
            <person name="Jospin G."/>
            <person name="Mars K."/>
            <person name="Eisen J.A."/>
            <person name="Chaturvedi V."/>
        </authorList>
    </citation>
    <scope>NUCLEOTIDE SEQUENCE [LARGE SCALE GENOMIC DNA]</scope>
    <source>
        <strain evidence="1 2">15S00501</strain>
    </source>
</reference>
<evidence type="ECO:0000313" key="2">
    <source>
        <dbReference type="Proteomes" id="UP000189369"/>
    </source>
</evidence>
<dbReference type="STRING" id="643674.PAEH1_01415"/>
<dbReference type="KEGG" id="phn:PAEH1_01415"/>
<name>A0A1U9JXT9_9BURK</name>
<gene>
    <name evidence="1" type="ORF">PAEH1_01415</name>
</gene>
<evidence type="ECO:0000313" key="1">
    <source>
        <dbReference type="EMBL" id="AQS50539.1"/>
    </source>
</evidence>
<evidence type="ECO:0008006" key="3">
    <source>
        <dbReference type="Google" id="ProtNLM"/>
    </source>
</evidence>
<sequence>MSKSNIEILLNEWGAWKRGENRKALGFPSQAAFHNVVVDGAGKVLEPDVLLVDDDLNRLDREIERLHSDYKVALVMHYIKAGPVKTKAYEMKVSVRSYYLLLEHAHKVLSQAMGGIYLIGIEPKVCTHVARVCTQI</sequence>
<organism evidence="1 2">
    <name type="scientific">Paenalcaligenes hominis</name>
    <dbReference type="NCBI Taxonomy" id="643674"/>
    <lineage>
        <taxon>Bacteria</taxon>
        <taxon>Pseudomonadati</taxon>
        <taxon>Pseudomonadota</taxon>
        <taxon>Betaproteobacteria</taxon>
        <taxon>Burkholderiales</taxon>
        <taxon>Alcaligenaceae</taxon>
        <taxon>Paenalcaligenes</taxon>
    </lineage>
</organism>
<accession>A0A1U9JXT9</accession>
<dbReference type="AlphaFoldDB" id="A0A1U9JXT9"/>
<dbReference type="OrthoDB" id="8686604at2"/>
<protein>
    <recommendedName>
        <fullName evidence="3">Antitermination protein Q</fullName>
    </recommendedName>
</protein>